<keyword evidence="3" id="KW-1185">Reference proteome</keyword>
<gene>
    <name evidence="2" type="ORF">FH972_000575</name>
</gene>
<reference evidence="2 3" key="1">
    <citation type="submission" date="2019-06" db="EMBL/GenBank/DDBJ databases">
        <title>A chromosomal-level reference genome of Carpinus fangiana (Coryloideae, Betulaceae).</title>
        <authorList>
            <person name="Yang X."/>
            <person name="Wang Z."/>
            <person name="Zhang L."/>
            <person name="Hao G."/>
            <person name="Liu J."/>
            <person name="Yang Y."/>
        </authorList>
    </citation>
    <scope>NUCLEOTIDE SEQUENCE [LARGE SCALE GENOMIC DNA]</scope>
    <source>
        <strain evidence="2">Cfa_2016G</strain>
        <tissue evidence="2">Leaf</tissue>
    </source>
</reference>
<proteinExistence type="predicted"/>
<feature type="signal peptide" evidence="1">
    <location>
        <begin position="1"/>
        <end position="22"/>
    </location>
</feature>
<feature type="chain" id="PRO_5024442300" description="CLAVATA3/ESR-like protein" evidence="1">
    <location>
        <begin position="23"/>
        <end position="70"/>
    </location>
</feature>
<name>A0A5N6Q984_9ROSI</name>
<evidence type="ECO:0000313" key="3">
    <source>
        <dbReference type="Proteomes" id="UP000327013"/>
    </source>
</evidence>
<dbReference type="Proteomes" id="UP000327013">
    <property type="component" value="Chromosome 1"/>
</dbReference>
<keyword evidence="1" id="KW-0732">Signal</keyword>
<accession>A0A5N6Q984</accession>
<evidence type="ECO:0000256" key="1">
    <source>
        <dbReference type="SAM" id="SignalP"/>
    </source>
</evidence>
<dbReference type="AlphaFoldDB" id="A0A5N6Q984"/>
<sequence>MAHSKFLVCLILMFNLFPMSEPRLVNPSGSYKPAVLDAKEVFHMVSVFKGTNKNPRRLRASPGGPDPAHH</sequence>
<organism evidence="2 3">
    <name type="scientific">Carpinus fangiana</name>
    <dbReference type="NCBI Taxonomy" id="176857"/>
    <lineage>
        <taxon>Eukaryota</taxon>
        <taxon>Viridiplantae</taxon>
        <taxon>Streptophyta</taxon>
        <taxon>Embryophyta</taxon>
        <taxon>Tracheophyta</taxon>
        <taxon>Spermatophyta</taxon>
        <taxon>Magnoliopsida</taxon>
        <taxon>eudicotyledons</taxon>
        <taxon>Gunneridae</taxon>
        <taxon>Pentapetalae</taxon>
        <taxon>rosids</taxon>
        <taxon>fabids</taxon>
        <taxon>Fagales</taxon>
        <taxon>Betulaceae</taxon>
        <taxon>Carpinus</taxon>
    </lineage>
</organism>
<evidence type="ECO:0008006" key="4">
    <source>
        <dbReference type="Google" id="ProtNLM"/>
    </source>
</evidence>
<dbReference type="EMBL" id="CM017321">
    <property type="protein sequence ID" value="KAE7995808.1"/>
    <property type="molecule type" value="Genomic_DNA"/>
</dbReference>
<evidence type="ECO:0000313" key="2">
    <source>
        <dbReference type="EMBL" id="KAE7995808.1"/>
    </source>
</evidence>
<protein>
    <recommendedName>
        <fullName evidence="4">CLAVATA3/ESR-like protein</fullName>
    </recommendedName>
</protein>